<evidence type="ECO:0000256" key="1">
    <source>
        <dbReference type="SAM" id="Phobius"/>
    </source>
</evidence>
<evidence type="ECO:0000313" key="3">
    <source>
        <dbReference type="Proteomes" id="UP000315003"/>
    </source>
</evidence>
<name>A0A517ST89_9BACT</name>
<keyword evidence="1" id="KW-1133">Transmembrane helix</keyword>
<reference evidence="2 3" key="1">
    <citation type="submission" date="2019-02" db="EMBL/GenBank/DDBJ databases">
        <title>Deep-cultivation of Planctomycetes and their phenomic and genomic characterization uncovers novel biology.</title>
        <authorList>
            <person name="Wiegand S."/>
            <person name="Jogler M."/>
            <person name="Boedeker C."/>
            <person name="Pinto D."/>
            <person name="Vollmers J."/>
            <person name="Rivas-Marin E."/>
            <person name="Kohn T."/>
            <person name="Peeters S.H."/>
            <person name="Heuer A."/>
            <person name="Rast P."/>
            <person name="Oberbeckmann S."/>
            <person name="Bunk B."/>
            <person name="Jeske O."/>
            <person name="Meyerdierks A."/>
            <person name="Storesund J.E."/>
            <person name="Kallscheuer N."/>
            <person name="Luecker S."/>
            <person name="Lage O.M."/>
            <person name="Pohl T."/>
            <person name="Merkel B.J."/>
            <person name="Hornburger P."/>
            <person name="Mueller R.-W."/>
            <person name="Bruemmer F."/>
            <person name="Labrenz M."/>
            <person name="Spormann A.M."/>
            <person name="Op den Camp H."/>
            <person name="Overmann J."/>
            <person name="Amann R."/>
            <person name="Jetten M.S.M."/>
            <person name="Mascher T."/>
            <person name="Medema M.H."/>
            <person name="Devos D.P."/>
            <person name="Kaster A.-K."/>
            <person name="Ovreas L."/>
            <person name="Rohde M."/>
            <person name="Galperin M.Y."/>
            <person name="Jogler C."/>
        </authorList>
    </citation>
    <scope>NUCLEOTIDE SEQUENCE [LARGE SCALE GENOMIC DNA]</scope>
    <source>
        <strain evidence="2 3">SV_7m_r</strain>
    </source>
</reference>
<keyword evidence="1" id="KW-0812">Transmembrane</keyword>
<keyword evidence="1" id="KW-0472">Membrane</keyword>
<accession>A0A517ST89</accession>
<protein>
    <submittedName>
        <fullName evidence="2">Uncharacterized protein</fullName>
    </submittedName>
</protein>
<organism evidence="2 3">
    <name type="scientific">Stieleria bergensis</name>
    <dbReference type="NCBI Taxonomy" id="2528025"/>
    <lineage>
        <taxon>Bacteria</taxon>
        <taxon>Pseudomonadati</taxon>
        <taxon>Planctomycetota</taxon>
        <taxon>Planctomycetia</taxon>
        <taxon>Pirellulales</taxon>
        <taxon>Pirellulaceae</taxon>
        <taxon>Stieleria</taxon>
    </lineage>
</organism>
<gene>
    <name evidence="2" type="ORF">SV7mr_18460</name>
</gene>
<keyword evidence="3" id="KW-1185">Reference proteome</keyword>
<proteinExistence type="predicted"/>
<feature type="transmembrane region" description="Helical" evidence="1">
    <location>
        <begin position="36"/>
        <end position="55"/>
    </location>
</feature>
<dbReference type="EMBL" id="CP036272">
    <property type="protein sequence ID" value="QDT59339.1"/>
    <property type="molecule type" value="Genomic_DNA"/>
</dbReference>
<sequence>MYQSAPVTSGIHAVRAPNRYCLVGAAKFRAITGRMVTGLMVTGLMYLRLLGAATLRSSADTLPRSFDFDLAPQWGVLRRVSFASHPDSANGIVSELGVWIYWSAFGASSVSGVCSVEGTFFACLAKKSKIAGSSVMAGWIWLPSFTSMYW</sequence>
<dbReference type="Proteomes" id="UP000315003">
    <property type="component" value="Chromosome"/>
</dbReference>
<dbReference type="AlphaFoldDB" id="A0A517ST89"/>
<evidence type="ECO:0000313" key="2">
    <source>
        <dbReference type="EMBL" id="QDT59339.1"/>
    </source>
</evidence>